<dbReference type="KEGG" id="fnf:BSQ88_07860"/>
<dbReference type="GeneID" id="75076341"/>
<protein>
    <submittedName>
        <fullName evidence="1">Crossover junction endodeoxyribonuclease RusA</fullName>
    </submittedName>
</protein>
<organism evidence="1 2">
    <name type="scientific">Fusobacterium necrophorum subsp. funduliforme</name>
    <dbReference type="NCBI Taxonomy" id="143387"/>
    <lineage>
        <taxon>Bacteria</taxon>
        <taxon>Fusobacteriati</taxon>
        <taxon>Fusobacteriota</taxon>
        <taxon>Fusobacteriia</taxon>
        <taxon>Fusobacteriales</taxon>
        <taxon>Fusobacteriaceae</taxon>
        <taxon>Fusobacterium</taxon>
    </lineage>
</organism>
<dbReference type="Gene3D" id="3.30.1330.70">
    <property type="entry name" value="Holliday junction resolvase RusA"/>
    <property type="match status" value="1"/>
</dbReference>
<dbReference type="EMBL" id="LVEA01000029">
    <property type="protein sequence ID" value="KYL04791.1"/>
    <property type="molecule type" value="Genomic_DNA"/>
</dbReference>
<dbReference type="RefSeq" id="WP_062623735.1">
    <property type="nucleotide sequence ID" value="NZ_CAXOUE010000018.1"/>
</dbReference>
<comment type="caution">
    <text evidence="1">The sequence shown here is derived from an EMBL/GenBank/DDBJ whole genome shotgun (WGS) entry which is preliminary data.</text>
</comment>
<dbReference type="AlphaFoldDB" id="A0A162J036"/>
<reference evidence="1 2" key="1">
    <citation type="submission" date="2016-03" db="EMBL/GenBank/DDBJ databases">
        <title>Comparative genomics of human isolates of Fusobacterium necrophorum.</title>
        <authorList>
            <person name="Jensen A."/>
            <person name="Bank S."/>
            <person name="Andersen P.S."/>
            <person name="Kristensen L.H."/>
            <person name="Prag J."/>
        </authorList>
    </citation>
    <scope>NUCLEOTIDE SEQUENCE [LARGE SCALE GENOMIC DNA]</scope>
    <source>
        <strain evidence="1 2">LS_1264</strain>
    </source>
</reference>
<dbReference type="eggNOG" id="ENOG50344T2">
    <property type="taxonomic scope" value="Bacteria"/>
</dbReference>
<evidence type="ECO:0000313" key="2">
    <source>
        <dbReference type="Proteomes" id="UP000075816"/>
    </source>
</evidence>
<dbReference type="GO" id="GO:0000287">
    <property type="term" value="F:magnesium ion binding"/>
    <property type="evidence" value="ECO:0007669"/>
    <property type="project" value="InterPro"/>
</dbReference>
<dbReference type="GO" id="GO:0006281">
    <property type="term" value="P:DNA repair"/>
    <property type="evidence" value="ECO:0007669"/>
    <property type="project" value="InterPro"/>
</dbReference>
<proteinExistence type="predicted"/>
<evidence type="ECO:0000313" key="1">
    <source>
        <dbReference type="EMBL" id="KYL04791.1"/>
    </source>
</evidence>
<gene>
    <name evidence="1" type="ORF">A2J07_10380</name>
</gene>
<dbReference type="InterPro" id="IPR036614">
    <property type="entry name" value="RusA-like_sf"/>
</dbReference>
<dbReference type="GO" id="GO:0006310">
    <property type="term" value="P:DNA recombination"/>
    <property type="evidence" value="ECO:0007669"/>
    <property type="project" value="InterPro"/>
</dbReference>
<sequence>MIFIKGNVPSSKNSKEICWNKNMKRPILTNSKTVKNYLKAHEYEWENPKTIKEFKKKLEGKEKPYRIGFYFIRDSRRKFDFINAAQLPCDLMARHGWIDDDNANEIVPVFLGYETDKENAGVGIEVL</sequence>
<accession>A0A162J036</accession>
<dbReference type="SUPFAM" id="SSF103084">
    <property type="entry name" value="Holliday junction resolvase RusA"/>
    <property type="match status" value="1"/>
</dbReference>
<name>A0A162J036_9FUSO</name>
<dbReference type="Proteomes" id="UP000075816">
    <property type="component" value="Unassembled WGS sequence"/>
</dbReference>